<dbReference type="InterPro" id="IPR016084">
    <property type="entry name" value="Haem_Oase-like_multi-hlx"/>
</dbReference>
<gene>
    <name evidence="2" type="ORF">NSPZN2_100331</name>
</gene>
<organism evidence="2 3">
    <name type="scientific">Nitrospira defluvii</name>
    <dbReference type="NCBI Taxonomy" id="330214"/>
    <lineage>
        <taxon>Bacteria</taxon>
        <taxon>Pseudomonadati</taxon>
        <taxon>Nitrospirota</taxon>
        <taxon>Nitrospiria</taxon>
        <taxon>Nitrospirales</taxon>
        <taxon>Nitrospiraceae</taxon>
        <taxon>Nitrospira</taxon>
    </lineage>
</organism>
<dbReference type="PANTHER" id="PTHR40279:SF3">
    <property type="entry name" value="4-AMINOBENZOATE SYNTHASE"/>
    <property type="match status" value="1"/>
</dbReference>
<dbReference type="RefSeq" id="WP_213041680.1">
    <property type="nucleotide sequence ID" value="NZ_CAJNBJ010000002.1"/>
</dbReference>
<dbReference type="Proteomes" id="UP000675880">
    <property type="component" value="Unassembled WGS sequence"/>
</dbReference>
<dbReference type="EMBL" id="CAJNBJ010000002">
    <property type="protein sequence ID" value="CAE6730368.1"/>
    <property type="molecule type" value="Genomic_DNA"/>
</dbReference>
<evidence type="ECO:0000313" key="3">
    <source>
        <dbReference type="Proteomes" id="UP000675880"/>
    </source>
</evidence>
<dbReference type="SUPFAM" id="SSF48613">
    <property type="entry name" value="Heme oxygenase-like"/>
    <property type="match status" value="1"/>
</dbReference>
<keyword evidence="3" id="KW-1185">Reference proteome</keyword>
<keyword evidence="1" id="KW-0560">Oxidoreductase</keyword>
<proteinExistence type="predicted"/>
<evidence type="ECO:0000256" key="1">
    <source>
        <dbReference type="ARBA" id="ARBA00023002"/>
    </source>
</evidence>
<reference evidence="2 3" key="1">
    <citation type="submission" date="2021-02" db="EMBL/GenBank/DDBJ databases">
        <authorList>
            <person name="Han P."/>
        </authorList>
    </citation>
    <scope>NUCLEOTIDE SEQUENCE [LARGE SCALE GENOMIC DNA]</scope>
    <source>
        <strain evidence="2">Candidatus Nitrospira sp. ZN2</strain>
    </source>
</reference>
<dbReference type="Gene3D" id="1.20.910.10">
    <property type="entry name" value="Heme oxygenase-like"/>
    <property type="match status" value="1"/>
</dbReference>
<dbReference type="Pfam" id="PF14518">
    <property type="entry name" value="Haem_oxygenas_2"/>
    <property type="match status" value="1"/>
</dbReference>
<accession>A0ABN7L869</accession>
<name>A0ABN7L869_9BACT</name>
<dbReference type="PANTHER" id="PTHR40279">
    <property type="entry name" value="PQQC-LIKE PROTEIN"/>
    <property type="match status" value="1"/>
</dbReference>
<dbReference type="InterPro" id="IPR039068">
    <property type="entry name" value="PqqC-like"/>
</dbReference>
<comment type="caution">
    <text evidence="2">The sequence shown here is derived from an EMBL/GenBank/DDBJ whole genome shotgun (WGS) entry which is preliminary data.</text>
</comment>
<protein>
    <submittedName>
        <fullName evidence="2">Iron-containing redox enzyme family protein</fullName>
    </submittedName>
</protein>
<evidence type="ECO:0000313" key="2">
    <source>
        <dbReference type="EMBL" id="CAE6730368.1"/>
    </source>
</evidence>
<sequence>MPFYDDVRAEVLRHGAIHNSFLTRFRAGDVSDEEFHEFAVQFYSFARFFPRILAAQLVNTEDEAVADELTRVLYSELGDGLVKNRHELLYRRFLCSIGISIHDAMMTPMRASTRAYIDGMEGLYGSRNHATALGASFGLENMAITMWDQLIPGLSIIRTTRYPHMDMTYFTFHRQLESEHEKAMAQAMEAVDGTGSVSQAGMTDLEKREFRLGMNAVLDYLQGFWMGLDREPAGAMQGWARPVPQLPSEWRG</sequence>
<dbReference type="SMART" id="SM01236">
    <property type="entry name" value="Haem_oxygenase_2"/>
    <property type="match status" value="1"/>
</dbReference>